<reference evidence="2" key="1">
    <citation type="submission" date="2019-08" db="EMBL/GenBank/DDBJ databases">
        <authorList>
            <person name="Kucharzyk K."/>
            <person name="Murdoch R.W."/>
            <person name="Higgins S."/>
            <person name="Loffler F."/>
        </authorList>
    </citation>
    <scope>NUCLEOTIDE SEQUENCE</scope>
</reference>
<protein>
    <submittedName>
        <fullName evidence="2">dTDP-4-dehydro-6-deoxyglucose reductase</fullName>
        <ecNumber evidence="2">1.1.1.266</ecNumber>
    </submittedName>
</protein>
<gene>
    <name evidence="2" type="primary">fcf1_1</name>
    <name evidence="2" type="ORF">SDC9_159032</name>
</gene>
<feature type="domain" description="NAD(P)-binding" evidence="1">
    <location>
        <begin position="14"/>
        <end position="114"/>
    </location>
</feature>
<dbReference type="EC" id="1.1.1.266" evidence="2"/>
<comment type="caution">
    <text evidence="2">The sequence shown here is derived from an EMBL/GenBank/DDBJ whole genome shotgun (WGS) entry which is preliminary data.</text>
</comment>
<dbReference type="EMBL" id="VSSQ01057976">
    <property type="protein sequence ID" value="MPN11724.1"/>
    <property type="molecule type" value="Genomic_DNA"/>
</dbReference>
<evidence type="ECO:0000313" key="2">
    <source>
        <dbReference type="EMBL" id="MPN11724.1"/>
    </source>
</evidence>
<dbReference type="SUPFAM" id="SSF51735">
    <property type="entry name" value="NAD(P)-binding Rossmann-fold domains"/>
    <property type="match status" value="1"/>
</dbReference>
<organism evidence="2">
    <name type="scientific">bioreactor metagenome</name>
    <dbReference type="NCBI Taxonomy" id="1076179"/>
    <lineage>
        <taxon>unclassified sequences</taxon>
        <taxon>metagenomes</taxon>
        <taxon>ecological metagenomes</taxon>
    </lineage>
</organism>
<dbReference type="PRINTS" id="PR01713">
    <property type="entry name" value="NUCEPIMERASE"/>
</dbReference>
<dbReference type="Gene3D" id="3.40.50.720">
    <property type="entry name" value="NAD(P)-binding Rossmann-like Domain"/>
    <property type="match status" value="1"/>
</dbReference>
<dbReference type="AlphaFoldDB" id="A0A645FGW0"/>
<keyword evidence="2" id="KW-0560">Oxidoreductase</keyword>
<dbReference type="InterPro" id="IPR016040">
    <property type="entry name" value="NAD(P)-bd_dom"/>
</dbReference>
<sequence length="133" mass="15179">MAMFRFTKWLAEGETVQVTGNGEQMRGFTYLEDIARGVLMGLQPLGYEIINLGGHETVTINELLHKLETRLGVQAKIEYIDRNPVDADANWANVEKARRVLNWEPLVSLDEGLDALVKWYFDNRSWASQILTP</sequence>
<dbReference type="InterPro" id="IPR036291">
    <property type="entry name" value="NAD(P)-bd_dom_sf"/>
</dbReference>
<dbReference type="Pfam" id="PF16363">
    <property type="entry name" value="GDP_Man_Dehyd"/>
    <property type="match status" value="1"/>
</dbReference>
<accession>A0A645FGW0</accession>
<dbReference type="GO" id="GO:0050573">
    <property type="term" value="F:dTDP-4-dehydro-6-deoxyglucose reductase activity"/>
    <property type="evidence" value="ECO:0007669"/>
    <property type="project" value="UniProtKB-EC"/>
</dbReference>
<name>A0A645FGW0_9ZZZZ</name>
<proteinExistence type="predicted"/>
<dbReference type="PANTHER" id="PTHR43000">
    <property type="entry name" value="DTDP-D-GLUCOSE 4,6-DEHYDRATASE-RELATED"/>
    <property type="match status" value="1"/>
</dbReference>
<evidence type="ECO:0000259" key="1">
    <source>
        <dbReference type="Pfam" id="PF16363"/>
    </source>
</evidence>